<protein>
    <submittedName>
        <fullName evidence="1">Uncharacterized protein</fullName>
    </submittedName>
</protein>
<evidence type="ECO:0000313" key="2">
    <source>
        <dbReference type="Proteomes" id="UP000299102"/>
    </source>
</evidence>
<proteinExistence type="predicted"/>
<keyword evidence="2" id="KW-1185">Reference proteome</keyword>
<reference evidence="1 2" key="1">
    <citation type="journal article" date="2019" name="Commun. Biol.">
        <title>The bagworm genome reveals a unique fibroin gene that provides high tensile strength.</title>
        <authorList>
            <person name="Kono N."/>
            <person name="Nakamura H."/>
            <person name="Ohtoshi R."/>
            <person name="Tomita M."/>
            <person name="Numata K."/>
            <person name="Arakawa K."/>
        </authorList>
    </citation>
    <scope>NUCLEOTIDE SEQUENCE [LARGE SCALE GENOMIC DNA]</scope>
</reference>
<gene>
    <name evidence="1" type="ORF">EVAR_32843_1</name>
</gene>
<dbReference type="OrthoDB" id="21557at2759"/>
<dbReference type="AlphaFoldDB" id="A0A4C1WBK3"/>
<sequence length="119" mass="13771">MCGGEDDKINDVCELMKDGRLDILCVNETNRKDIFVLLGKREEFWDHVRDILVKCDRNERILMLDDFNGRGGGKAGWIKESPRKAEFERIKVDKLPDHNVKDEHAERLKDSLVKSISSN</sequence>
<accession>A0A4C1WBK3</accession>
<organism evidence="1 2">
    <name type="scientific">Eumeta variegata</name>
    <name type="common">Bagworm moth</name>
    <name type="synonym">Eumeta japonica</name>
    <dbReference type="NCBI Taxonomy" id="151549"/>
    <lineage>
        <taxon>Eukaryota</taxon>
        <taxon>Metazoa</taxon>
        <taxon>Ecdysozoa</taxon>
        <taxon>Arthropoda</taxon>
        <taxon>Hexapoda</taxon>
        <taxon>Insecta</taxon>
        <taxon>Pterygota</taxon>
        <taxon>Neoptera</taxon>
        <taxon>Endopterygota</taxon>
        <taxon>Lepidoptera</taxon>
        <taxon>Glossata</taxon>
        <taxon>Ditrysia</taxon>
        <taxon>Tineoidea</taxon>
        <taxon>Psychidae</taxon>
        <taxon>Oiketicinae</taxon>
        <taxon>Eumeta</taxon>
    </lineage>
</organism>
<dbReference type="Proteomes" id="UP000299102">
    <property type="component" value="Unassembled WGS sequence"/>
</dbReference>
<dbReference type="EMBL" id="BGZK01000524">
    <property type="protein sequence ID" value="GBP48441.1"/>
    <property type="molecule type" value="Genomic_DNA"/>
</dbReference>
<name>A0A4C1WBK3_EUMVA</name>
<comment type="caution">
    <text evidence="1">The sequence shown here is derived from an EMBL/GenBank/DDBJ whole genome shotgun (WGS) entry which is preliminary data.</text>
</comment>
<evidence type="ECO:0000313" key="1">
    <source>
        <dbReference type="EMBL" id="GBP48441.1"/>
    </source>
</evidence>